<dbReference type="EMBL" id="BAAFSV010000005">
    <property type="protein sequence ID" value="GAB1318437.1"/>
    <property type="molecule type" value="Genomic_DNA"/>
</dbReference>
<evidence type="ECO:0000313" key="3">
    <source>
        <dbReference type="EMBL" id="GAB1318437.1"/>
    </source>
</evidence>
<name>A0ABQ0GL08_9PEZI</name>
<feature type="domain" description="Heterokaryon incompatibility" evidence="2">
    <location>
        <begin position="330"/>
        <end position="480"/>
    </location>
</feature>
<evidence type="ECO:0000259" key="2">
    <source>
        <dbReference type="Pfam" id="PF06985"/>
    </source>
</evidence>
<organism evidence="3 4">
    <name type="scientific">Madurella fahalii</name>
    <dbReference type="NCBI Taxonomy" id="1157608"/>
    <lineage>
        <taxon>Eukaryota</taxon>
        <taxon>Fungi</taxon>
        <taxon>Dikarya</taxon>
        <taxon>Ascomycota</taxon>
        <taxon>Pezizomycotina</taxon>
        <taxon>Sordariomycetes</taxon>
        <taxon>Sordariomycetidae</taxon>
        <taxon>Sordariales</taxon>
        <taxon>Sordariales incertae sedis</taxon>
        <taxon>Madurella</taxon>
    </lineage>
</organism>
<dbReference type="Pfam" id="PF06985">
    <property type="entry name" value="HET"/>
    <property type="match status" value="1"/>
</dbReference>
<feature type="region of interest" description="Disordered" evidence="1">
    <location>
        <begin position="28"/>
        <end position="109"/>
    </location>
</feature>
<protein>
    <submittedName>
        <fullName evidence="3">Heterokaryon incompatibility domain-containing protein</fullName>
    </submittedName>
</protein>
<feature type="compositionally biased region" description="Basic and acidic residues" evidence="1">
    <location>
        <begin position="28"/>
        <end position="52"/>
    </location>
</feature>
<gene>
    <name evidence="3" type="ORF">MFIFM68171_08647</name>
</gene>
<dbReference type="GeneID" id="98179390"/>
<dbReference type="PANTHER" id="PTHR33112:SF12">
    <property type="entry name" value="HETEROKARYON INCOMPATIBILITY DOMAIN-CONTAINING PROTEIN"/>
    <property type="match status" value="1"/>
</dbReference>
<dbReference type="Proteomes" id="UP001628179">
    <property type="component" value="Unassembled WGS sequence"/>
</dbReference>
<comment type="caution">
    <text evidence="3">The sequence shown here is derived from an EMBL/GenBank/DDBJ whole genome shotgun (WGS) entry which is preliminary data.</text>
</comment>
<dbReference type="PANTHER" id="PTHR33112">
    <property type="entry name" value="DOMAIN PROTEIN, PUTATIVE-RELATED"/>
    <property type="match status" value="1"/>
</dbReference>
<accession>A0ABQ0GL08</accession>
<proteinExistence type="predicted"/>
<reference evidence="3 4" key="1">
    <citation type="submission" date="2024-09" db="EMBL/GenBank/DDBJ databases">
        <title>Itraconazole resistance in Madurella fahalii resulting from another homologue of gene encoding cytochrome P450 14-alpha sterol demethylase (CYP51).</title>
        <authorList>
            <person name="Yoshioka I."/>
            <person name="Fahal A.H."/>
            <person name="Kaneko S."/>
            <person name="Yaguchi T."/>
        </authorList>
    </citation>
    <scope>NUCLEOTIDE SEQUENCE [LARGE SCALE GENOMIC DNA]</scope>
    <source>
        <strain evidence="3 4">IFM 68171</strain>
    </source>
</reference>
<feature type="compositionally biased region" description="Basic and acidic residues" evidence="1">
    <location>
        <begin position="64"/>
        <end position="84"/>
    </location>
</feature>
<dbReference type="InterPro" id="IPR010730">
    <property type="entry name" value="HET"/>
</dbReference>
<evidence type="ECO:0000256" key="1">
    <source>
        <dbReference type="SAM" id="MobiDB-lite"/>
    </source>
</evidence>
<keyword evidence="4" id="KW-1185">Reference proteome</keyword>
<dbReference type="RefSeq" id="XP_070920168.1">
    <property type="nucleotide sequence ID" value="XM_071064067.1"/>
</dbReference>
<sequence>MKYQVKQIASLNIRDQGSRTILQSIMRDRDGGEEISDPDVRAMVKDYSERSGVRGKSNLEEVEEAGKQPHDIDGLSDDHRERITVRIQTNSDEEKESNDGTLSAPSPEDDAKFKRYRHHQYVRRWGLFEEAEGLDEEWFIADPPVLPEDDPEYLCDMCRHIDFNTLFTERGLVGNIQPGPTCIALYALGKVLRSGNCSFCSLLRRKIANDDLLPDLPVERFEGETLNLNVIDDGPGYPLKLEVEFQSYVRGEGNKRFILQRMDETGTEPLHLLPVRQEEANLECLRGWLRTCEDTHAPPEERQDNMTLTSLRVIDTVENRVCEMEPSARYACLSYVWGKGGQPEYTAATKEVMEAPQGLLDESINLPQTIKDSIKATRRIGLRYLWVDALCIRQDDVEDKTKIMSQMHAIYGNAVLTIVAATNSGPWDGLAGVGSVPRSRSQIVERLQGMTVGVAFLDARKPHAEVENSVWNSRAWTFQEHFLSQRVVFFTDSQMAFTCPHMATRFEDTVPATDVGYRPKPINDETKYTSRMNSLITRIWFDPTQAAYPNKAFITDYGTMVWRAADPDGPEGVSAADAPIYEIGEAPSVDSTGPLQLQEHTLWDVYRRAVSNYTKRKMTWGSDAINAFSGIAELIRRGTNTKFWYGIPEFVFDRALLWHPREPLKRRRNEDGVPLFPSWAWCAWEGHSSYRGRGFYNAIYFPPASIVKWLEPLDKQAQIERILSIKGAPPEQVQEAIQNILDSNLLLSNRNPYTLWHIDNRDDGWEVQRNEAKNEHFYTHAAYPSIRFNYPISLPGEEIPERPLENGLLAFIARSVPIRFCDITAEGHVQEAMQHDYLQIGLNDEERSANYRPPWRRIIYHQGYRAGFLSLNVPFEEIDTDAEGLYSLVAVSRDSLPSIAPPIEGWDMYWKVEPRILQREVFREEWQEDRLDVPPPNADAAPDTGPYVENGDPFWDTGRFGEVARVDVYNVLLLRKHGTPVRDERIGVGKMTYHAFHHAQPKPETIIID</sequence>
<evidence type="ECO:0000313" key="4">
    <source>
        <dbReference type="Proteomes" id="UP001628179"/>
    </source>
</evidence>